<dbReference type="Gene3D" id="3.40.50.150">
    <property type="entry name" value="Vaccinia Virus protein VP39"/>
    <property type="match status" value="1"/>
</dbReference>
<keyword evidence="3" id="KW-0808">Transferase</keyword>
<name>A0A1C0TWA7_9GAMM</name>
<reference evidence="4" key="1">
    <citation type="submission" date="2016-07" db="EMBL/GenBank/DDBJ databases">
        <authorList>
            <person name="Florea S."/>
            <person name="Webb J.S."/>
            <person name="Jaromczyk J."/>
            <person name="Schardl C.L."/>
        </authorList>
    </citation>
    <scope>NUCLEOTIDE SEQUENCE [LARGE SCALE GENOMIC DNA]</scope>
    <source>
        <strain evidence="4">IPB1</strain>
    </source>
</reference>
<dbReference type="AlphaFoldDB" id="A0A1C0TWA7"/>
<protein>
    <submittedName>
        <fullName evidence="3">Methyltransferase</fullName>
    </submittedName>
</protein>
<sequence length="389" mass="44855">MYKISELAKQVGMSRTALLYYEKQNLISGHRLENGYRSYTQKDVQRVRLIQQLQAGGLTLQECKACLETKLDKAILKNRLNALDIEIEQKQKSRNLLAALLGEGELKTWHEKLNKVAPDIHTDWLIRQGFEEKEALRLKWLSKDMNEHDRYMADFMRVFSTLERWGPGSVQDTLRALKHVPTVVEQILEIGCGKGQATQVLAQNCAAHITAIDNEQIALNVVLESFEKLNLTNRITTVCTSMTDLNYPNERFDLIWSEGSAYIMGVENALHDWKPLLAKSGVLVLSDLIWRTGTPSKRANSFWQKEYPDMKSLAARLIHFKNAGYRLIEHFPLSDKAWENYYGPLHKRVESLKRGVFKSPVLDDLEVEIDICTQYQHEFGYHMFIISKL</sequence>
<dbReference type="PANTHER" id="PTHR30204">
    <property type="entry name" value="REDOX-CYCLING DRUG-SENSING TRANSCRIPTIONAL ACTIVATOR SOXR"/>
    <property type="match status" value="1"/>
</dbReference>
<dbReference type="InterPro" id="IPR047057">
    <property type="entry name" value="MerR_fam"/>
</dbReference>
<dbReference type="GO" id="GO:0003700">
    <property type="term" value="F:DNA-binding transcription factor activity"/>
    <property type="evidence" value="ECO:0007669"/>
    <property type="project" value="InterPro"/>
</dbReference>
<evidence type="ECO:0000313" key="4">
    <source>
        <dbReference type="Proteomes" id="UP000093366"/>
    </source>
</evidence>
<dbReference type="SUPFAM" id="SSF53335">
    <property type="entry name" value="S-adenosyl-L-methionine-dependent methyltransferases"/>
    <property type="match status" value="1"/>
</dbReference>
<dbReference type="CDD" id="cd02440">
    <property type="entry name" value="AdoMet_MTases"/>
    <property type="match status" value="1"/>
</dbReference>
<proteinExistence type="predicted"/>
<evidence type="ECO:0000313" key="3">
    <source>
        <dbReference type="EMBL" id="OCQ23612.1"/>
    </source>
</evidence>
<evidence type="ECO:0000259" key="2">
    <source>
        <dbReference type="PROSITE" id="PS50937"/>
    </source>
</evidence>
<comment type="caution">
    <text evidence="3">The sequence shown here is derived from an EMBL/GenBank/DDBJ whole genome shotgun (WGS) entry which is preliminary data.</text>
</comment>
<dbReference type="InterPro" id="IPR041698">
    <property type="entry name" value="Methyltransf_25"/>
</dbReference>
<dbReference type="Pfam" id="PF13649">
    <property type="entry name" value="Methyltransf_25"/>
    <property type="match status" value="1"/>
</dbReference>
<dbReference type="Pfam" id="PF13411">
    <property type="entry name" value="MerR_1"/>
    <property type="match status" value="1"/>
</dbReference>
<dbReference type="RefSeq" id="WP_065789627.1">
    <property type="nucleotide sequence ID" value="NZ_MAUJ01000001.1"/>
</dbReference>
<dbReference type="GO" id="GO:0008168">
    <property type="term" value="F:methyltransferase activity"/>
    <property type="evidence" value="ECO:0007669"/>
    <property type="project" value="UniProtKB-KW"/>
</dbReference>
<organism evidence="3 4">
    <name type="scientific">Pseudoalteromonas luteoviolacea</name>
    <dbReference type="NCBI Taxonomy" id="43657"/>
    <lineage>
        <taxon>Bacteria</taxon>
        <taxon>Pseudomonadati</taxon>
        <taxon>Pseudomonadota</taxon>
        <taxon>Gammaproteobacteria</taxon>
        <taxon>Alteromonadales</taxon>
        <taxon>Pseudoalteromonadaceae</taxon>
        <taxon>Pseudoalteromonas</taxon>
    </lineage>
</organism>
<dbReference type="Proteomes" id="UP000093366">
    <property type="component" value="Unassembled WGS sequence"/>
</dbReference>
<feature type="domain" description="HTH merR-type" evidence="2">
    <location>
        <begin position="1"/>
        <end position="69"/>
    </location>
</feature>
<dbReference type="Gene3D" id="1.10.1660.10">
    <property type="match status" value="1"/>
</dbReference>
<dbReference type="EMBL" id="MAUJ01000001">
    <property type="protein sequence ID" value="OCQ23612.1"/>
    <property type="molecule type" value="Genomic_DNA"/>
</dbReference>
<dbReference type="PANTHER" id="PTHR30204:SF97">
    <property type="entry name" value="MERR FAMILY REGULATORY PROTEIN"/>
    <property type="match status" value="1"/>
</dbReference>
<dbReference type="InterPro" id="IPR000551">
    <property type="entry name" value="MerR-type_HTH_dom"/>
</dbReference>
<dbReference type="SMART" id="SM00422">
    <property type="entry name" value="HTH_MERR"/>
    <property type="match status" value="1"/>
</dbReference>
<evidence type="ECO:0000256" key="1">
    <source>
        <dbReference type="ARBA" id="ARBA00023125"/>
    </source>
</evidence>
<dbReference type="InterPro" id="IPR009061">
    <property type="entry name" value="DNA-bd_dom_put_sf"/>
</dbReference>
<keyword evidence="1" id="KW-0238">DNA-binding</keyword>
<dbReference type="OrthoDB" id="9808480at2"/>
<dbReference type="GO" id="GO:0003677">
    <property type="term" value="F:DNA binding"/>
    <property type="evidence" value="ECO:0007669"/>
    <property type="project" value="UniProtKB-KW"/>
</dbReference>
<dbReference type="PROSITE" id="PS50937">
    <property type="entry name" value="HTH_MERR_2"/>
    <property type="match status" value="1"/>
</dbReference>
<gene>
    <name evidence="3" type="ORF">A7985_06620</name>
</gene>
<dbReference type="SUPFAM" id="SSF46955">
    <property type="entry name" value="Putative DNA-binding domain"/>
    <property type="match status" value="1"/>
</dbReference>
<dbReference type="InterPro" id="IPR029063">
    <property type="entry name" value="SAM-dependent_MTases_sf"/>
</dbReference>
<accession>A0A1C0TWA7</accession>
<dbReference type="GO" id="GO:0032259">
    <property type="term" value="P:methylation"/>
    <property type="evidence" value="ECO:0007669"/>
    <property type="project" value="UniProtKB-KW"/>
</dbReference>
<keyword evidence="3" id="KW-0489">Methyltransferase</keyword>
<dbReference type="PRINTS" id="PR00040">
    <property type="entry name" value="HTHMERR"/>
</dbReference>